<accession>A0A1E3VZS6</accession>
<dbReference type="AlphaFoldDB" id="A0A1E3VZS6"/>
<proteinExistence type="predicted"/>
<dbReference type="Proteomes" id="UP000094501">
    <property type="component" value="Unassembled WGS sequence"/>
</dbReference>
<organism evidence="2 3">
    <name type="scientific">Methyloceanibacter methanicus</name>
    <dbReference type="NCBI Taxonomy" id="1774968"/>
    <lineage>
        <taxon>Bacteria</taxon>
        <taxon>Pseudomonadati</taxon>
        <taxon>Pseudomonadota</taxon>
        <taxon>Alphaproteobacteria</taxon>
        <taxon>Hyphomicrobiales</taxon>
        <taxon>Hyphomicrobiaceae</taxon>
        <taxon>Methyloceanibacter</taxon>
    </lineage>
</organism>
<evidence type="ECO:0000313" key="2">
    <source>
        <dbReference type="EMBL" id="ODR99032.1"/>
    </source>
</evidence>
<name>A0A1E3VZS6_9HYPH</name>
<comment type="caution">
    <text evidence="2">The sequence shown here is derived from an EMBL/GenBank/DDBJ whole genome shotgun (WGS) entry which is preliminary data.</text>
</comment>
<dbReference type="EMBL" id="LPWG01000012">
    <property type="protein sequence ID" value="ODR99032.1"/>
    <property type="molecule type" value="Genomic_DNA"/>
</dbReference>
<sequence length="126" mass="13595">MKHIILKPFLVITFGTSATLAFAFDKAIDEAKCAGIFYVNKELAQKGSGGNGKPVSYWQDLTEKARELAFEAAKDTKTKDAVEVEIGDISTSMGLAVEKEDPEMLAHLGEATPRCEELVNASTSTP</sequence>
<keyword evidence="1" id="KW-0732">Signal</keyword>
<keyword evidence="3" id="KW-1185">Reference proteome</keyword>
<dbReference type="STRING" id="1774968.AUC68_07760"/>
<protein>
    <submittedName>
        <fullName evidence="2">Uncharacterized protein</fullName>
    </submittedName>
</protein>
<feature type="signal peptide" evidence="1">
    <location>
        <begin position="1"/>
        <end position="23"/>
    </location>
</feature>
<feature type="chain" id="PRO_5009138813" evidence="1">
    <location>
        <begin position="24"/>
        <end position="126"/>
    </location>
</feature>
<dbReference type="RefSeq" id="WP_069437749.1">
    <property type="nucleotide sequence ID" value="NZ_LPWG01000012.1"/>
</dbReference>
<evidence type="ECO:0000313" key="3">
    <source>
        <dbReference type="Proteomes" id="UP000094501"/>
    </source>
</evidence>
<evidence type="ECO:0000256" key="1">
    <source>
        <dbReference type="SAM" id="SignalP"/>
    </source>
</evidence>
<reference evidence="2 3" key="1">
    <citation type="journal article" date="2016" name="Environ. Microbiol.">
        <title>New Methyloceanibacter diversity from North Sea sediments includes methanotroph containing solely the soluble methane monooxygenase.</title>
        <authorList>
            <person name="Vekeman B."/>
            <person name="Kerckhof F.M."/>
            <person name="Cremers G."/>
            <person name="de Vos P."/>
            <person name="Vandamme P."/>
            <person name="Boon N."/>
            <person name="Op den Camp H.J."/>
            <person name="Heylen K."/>
        </authorList>
    </citation>
    <scope>NUCLEOTIDE SEQUENCE [LARGE SCALE GENOMIC DNA]</scope>
    <source>
        <strain evidence="2 3">R-67174</strain>
    </source>
</reference>
<gene>
    <name evidence="2" type="ORF">AUC68_07760</name>
</gene>